<dbReference type="PANTHER" id="PTHR44103:SF1">
    <property type="entry name" value="PROPROTEIN CONVERTASE P"/>
    <property type="match status" value="1"/>
</dbReference>
<evidence type="ECO:0000256" key="1">
    <source>
        <dbReference type="ARBA" id="ARBA00022729"/>
    </source>
</evidence>
<evidence type="ECO:0000313" key="4">
    <source>
        <dbReference type="Proteomes" id="UP001268651"/>
    </source>
</evidence>
<dbReference type="Pfam" id="PF18962">
    <property type="entry name" value="Por_Secre_tail"/>
    <property type="match status" value="1"/>
</dbReference>
<sequence>MKKPFLLLLSIMIWSVGSSQIVFDEHILAETLEQAIDVYAFDIDGDGDLDLLGNESYGHILWFKNTDGLGDFSEAITIEKLGYSVVDTFTSDLDGDGDQDVIIATSGGIHWFENMDGEGTFSTLIDIGTGWGGGSAFAADLDDDGDMDIIAGYYDDLFGSLQWYKNDGFGNFTDGIAMPSDRLVIDVLAIDIDNDNDLDLCTTSYFSAGPGGTSSHTVGWYENTDGLGTFSTQNVFSTGSGRIGDVIRSTDLDGDGDPDILIGGEGTLGDQVIWFENLDGMGTFGPERVIAVDLEKLYIHGIHINDVDADGDMDVIASWDDGIGYGEIVWYENIDGRRNFGYKQIVTSTCEYGGSIYSGDFDGDGYIDVFGASLDKFTWYENSLILGNIDFDTSRFSIYPNPAKDQFTISLNKGIELDHVNIYNQLGQLISSTHETTVSNLGLSSGMYYVEIIKNTGKATNKIVIE</sequence>
<keyword evidence="4" id="KW-1185">Reference proteome</keyword>
<accession>A0ABU3U2Y3</accession>
<protein>
    <submittedName>
        <fullName evidence="3">T9SS type A sorting domain-containing protein</fullName>
    </submittedName>
</protein>
<evidence type="ECO:0000313" key="3">
    <source>
        <dbReference type="EMBL" id="MDU8884697.1"/>
    </source>
</evidence>
<dbReference type="InterPro" id="IPR013517">
    <property type="entry name" value="FG-GAP"/>
</dbReference>
<evidence type="ECO:0000259" key="2">
    <source>
        <dbReference type="Pfam" id="PF18962"/>
    </source>
</evidence>
<dbReference type="Pfam" id="PF13517">
    <property type="entry name" value="FG-GAP_3"/>
    <property type="match status" value="2"/>
</dbReference>
<dbReference type="SUPFAM" id="SSF69318">
    <property type="entry name" value="Integrin alpha N-terminal domain"/>
    <property type="match status" value="2"/>
</dbReference>
<feature type="domain" description="Secretion system C-terminal sorting" evidence="2">
    <location>
        <begin position="398"/>
        <end position="465"/>
    </location>
</feature>
<dbReference type="InterPro" id="IPR028994">
    <property type="entry name" value="Integrin_alpha_N"/>
</dbReference>
<proteinExistence type="predicted"/>
<dbReference type="RefSeq" id="WP_316660451.1">
    <property type="nucleotide sequence ID" value="NZ_JAWHTF010000001.1"/>
</dbReference>
<dbReference type="Gene3D" id="2.130.10.130">
    <property type="entry name" value="Integrin alpha, N-terminal"/>
    <property type="match status" value="1"/>
</dbReference>
<name>A0ABU3U2Y3_9FLAO</name>
<keyword evidence="1" id="KW-0732">Signal</keyword>
<dbReference type="InterPro" id="IPR026444">
    <property type="entry name" value="Secre_tail"/>
</dbReference>
<dbReference type="PANTHER" id="PTHR44103">
    <property type="entry name" value="PROPROTEIN CONVERTASE P"/>
    <property type="match status" value="1"/>
</dbReference>
<dbReference type="EMBL" id="JAWHTF010000001">
    <property type="protein sequence ID" value="MDU8884697.1"/>
    <property type="molecule type" value="Genomic_DNA"/>
</dbReference>
<gene>
    <name evidence="3" type="ORF">RXV94_00900</name>
</gene>
<dbReference type="NCBIfam" id="TIGR04183">
    <property type="entry name" value="Por_Secre_tail"/>
    <property type="match status" value="1"/>
</dbReference>
<organism evidence="3 4">
    <name type="scientific">Gilvirhabdus luticola</name>
    <dbReference type="NCBI Taxonomy" id="3079858"/>
    <lineage>
        <taxon>Bacteria</taxon>
        <taxon>Pseudomonadati</taxon>
        <taxon>Bacteroidota</taxon>
        <taxon>Flavobacteriia</taxon>
        <taxon>Flavobacteriales</taxon>
        <taxon>Flavobacteriaceae</taxon>
        <taxon>Gilvirhabdus</taxon>
    </lineage>
</organism>
<dbReference type="Proteomes" id="UP001268651">
    <property type="component" value="Unassembled WGS sequence"/>
</dbReference>
<comment type="caution">
    <text evidence="3">The sequence shown here is derived from an EMBL/GenBank/DDBJ whole genome shotgun (WGS) entry which is preliminary data.</text>
</comment>
<reference evidence="3 4" key="1">
    <citation type="submission" date="2023-10" db="EMBL/GenBank/DDBJ databases">
        <title>Marimonas sp. nov. isolated from tidal mud flat.</title>
        <authorList>
            <person name="Jaincy N.J."/>
            <person name="Srinivasan S."/>
            <person name="Lee S.-S."/>
        </authorList>
    </citation>
    <scope>NUCLEOTIDE SEQUENCE [LARGE SCALE GENOMIC DNA]</scope>
    <source>
        <strain evidence="3 4">MJ-SS3</strain>
    </source>
</reference>